<evidence type="ECO:0000313" key="1">
    <source>
        <dbReference type="EMBL" id="RDX88280.1"/>
    </source>
</evidence>
<dbReference type="Proteomes" id="UP000257109">
    <property type="component" value="Unassembled WGS sequence"/>
</dbReference>
<evidence type="ECO:0000313" key="2">
    <source>
        <dbReference type="Proteomes" id="UP000257109"/>
    </source>
</evidence>
<dbReference type="AlphaFoldDB" id="A0A371GCK0"/>
<protein>
    <recommendedName>
        <fullName evidence="3">Retrotransposon gag domain-containing protein</fullName>
    </recommendedName>
</protein>
<dbReference type="OrthoDB" id="1936908at2759"/>
<name>A0A371GCK0_MUCPR</name>
<evidence type="ECO:0008006" key="3">
    <source>
        <dbReference type="Google" id="ProtNLM"/>
    </source>
</evidence>
<gene>
    <name evidence="1" type="ORF">CR513_30152</name>
</gene>
<feature type="non-terminal residue" evidence="1">
    <location>
        <position position="73"/>
    </location>
</feature>
<sequence length="73" mass="8566">MLSIGGTMLEVVWYPKEFLSLETISRKSSWRSTFLKNEIELLHLCQGEMTMANYVAKFESLLRFSHYLRESST</sequence>
<comment type="caution">
    <text evidence="1">The sequence shown here is derived from an EMBL/GenBank/DDBJ whole genome shotgun (WGS) entry which is preliminary data.</text>
</comment>
<keyword evidence="2" id="KW-1185">Reference proteome</keyword>
<reference evidence="1" key="1">
    <citation type="submission" date="2018-05" db="EMBL/GenBank/DDBJ databases">
        <title>Draft genome of Mucuna pruriens seed.</title>
        <authorList>
            <person name="Nnadi N.E."/>
            <person name="Vos R."/>
            <person name="Hasami M.H."/>
            <person name="Devisetty U.K."/>
            <person name="Aguiy J.C."/>
        </authorList>
    </citation>
    <scope>NUCLEOTIDE SEQUENCE [LARGE SCALE GENOMIC DNA]</scope>
    <source>
        <strain evidence="1">JCA_2017</strain>
    </source>
</reference>
<accession>A0A371GCK0</accession>
<proteinExistence type="predicted"/>
<organism evidence="1 2">
    <name type="scientific">Mucuna pruriens</name>
    <name type="common">Velvet bean</name>
    <name type="synonym">Dolichos pruriens</name>
    <dbReference type="NCBI Taxonomy" id="157652"/>
    <lineage>
        <taxon>Eukaryota</taxon>
        <taxon>Viridiplantae</taxon>
        <taxon>Streptophyta</taxon>
        <taxon>Embryophyta</taxon>
        <taxon>Tracheophyta</taxon>
        <taxon>Spermatophyta</taxon>
        <taxon>Magnoliopsida</taxon>
        <taxon>eudicotyledons</taxon>
        <taxon>Gunneridae</taxon>
        <taxon>Pentapetalae</taxon>
        <taxon>rosids</taxon>
        <taxon>fabids</taxon>
        <taxon>Fabales</taxon>
        <taxon>Fabaceae</taxon>
        <taxon>Papilionoideae</taxon>
        <taxon>50 kb inversion clade</taxon>
        <taxon>NPAAA clade</taxon>
        <taxon>indigoferoid/millettioid clade</taxon>
        <taxon>Phaseoleae</taxon>
        <taxon>Mucuna</taxon>
    </lineage>
</organism>
<dbReference type="EMBL" id="QJKJ01005993">
    <property type="protein sequence ID" value="RDX88280.1"/>
    <property type="molecule type" value="Genomic_DNA"/>
</dbReference>